<dbReference type="Proteomes" id="UP000499080">
    <property type="component" value="Unassembled WGS sequence"/>
</dbReference>
<evidence type="ECO:0000313" key="1">
    <source>
        <dbReference type="EMBL" id="GBM35644.1"/>
    </source>
</evidence>
<organism evidence="1 2">
    <name type="scientific">Araneus ventricosus</name>
    <name type="common">Orbweaver spider</name>
    <name type="synonym">Epeira ventricosa</name>
    <dbReference type="NCBI Taxonomy" id="182803"/>
    <lineage>
        <taxon>Eukaryota</taxon>
        <taxon>Metazoa</taxon>
        <taxon>Ecdysozoa</taxon>
        <taxon>Arthropoda</taxon>
        <taxon>Chelicerata</taxon>
        <taxon>Arachnida</taxon>
        <taxon>Araneae</taxon>
        <taxon>Araneomorphae</taxon>
        <taxon>Entelegynae</taxon>
        <taxon>Araneoidea</taxon>
        <taxon>Araneidae</taxon>
        <taxon>Araneus</taxon>
    </lineage>
</organism>
<sequence>MATVAGHLAIILREEQQEEAGLYHLFKISQKDPALLCHNLLLRPSDRWHVSRKGRKSAIRGAINMENTRTFCVRLPQAPARTQWRFQEG</sequence>
<dbReference type="EMBL" id="BGPR01000789">
    <property type="protein sequence ID" value="GBM35644.1"/>
    <property type="molecule type" value="Genomic_DNA"/>
</dbReference>
<reference evidence="1 2" key="1">
    <citation type="journal article" date="2019" name="Sci. Rep.">
        <title>Orb-weaving spider Araneus ventricosus genome elucidates the spidroin gene catalogue.</title>
        <authorList>
            <person name="Kono N."/>
            <person name="Nakamura H."/>
            <person name="Ohtoshi R."/>
            <person name="Moran D.A.P."/>
            <person name="Shinohara A."/>
            <person name="Yoshida Y."/>
            <person name="Fujiwara M."/>
            <person name="Mori M."/>
            <person name="Tomita M."/>
            <person name="Arakawa K."/>
        </authorList>
    </citation>
    <scope>NUCLEOTIDE SEQUENCE [LARGE SCALE GENOMIC DNA]</scope>
</reference>
<dbReference type="AlphaFoldDB" id="A0A4Y2F6F8"/>
<name>A0A4Y2F6F8_ARAVE</name>
<proteinExistence type="predicted"/>
<gene>
    <name evidence="1" type="ORF">AVEN_244528_1</name>
</gene>
<accession>A0A4Y2F6F8</accession>
<comment type="caution">
    <text evidence="1">The sequence shown here is derived from an EMBL/GenBank/DDBJ whole genome shotgun (WGS) entry which is preliminary data.</text>
</comment>
<evidence type="ECO:0000313" key="2">
    <source>
        <dbReference type="Proteomes" id="UP000499080"/>
    </source>
</evidence>
<protein>
    <submittedName>
        <fullName evidence="1">Uncharacterized protein</fullName>
    </submittedName>
</protein>
<keyword evidence="2" id="KW-1185">Reference proteome</keyword>